<dbReference type="InterPro" id="IPR015915">
    <property type="entry name" value="Kelch-typ_b-propeller"/>
</dbReference>
<feature type="compositionally biased region" description="Polar residues" evidence="4">
    <location>
        <begin position="602"/>
        <end position="612"/>
    </location>
</feature>
<evidence type="ECO:0000256" key="2">
    <source>
        <dbReference type="ARBA" id="ARBA00022737"/>
    </source>
</evidence>
<sequence>KMDNKDDVILIAEGQSFPCKRSQLITKSDYFMAMFSNNFTEHEKNQIELQDIDSSCLGILLEYVSKGTITLPGDSQLLDLLQTAAMLQFSVVQAACEEQMLTSMRVDTCLEIYYATTNLGLSHLSRAARTLALWWFQKFSTKPQFLKLELHEILDYVGDNRLHCGTNGEWSVWEAIYAWIQEDELERSDHIVELLSTLDFQSLSQDDVANMLFYDVISQSPQATEILETLRECRKHNQDKRNEKYSEIWKDNDMETQSSDQKNFVITEVKKFLRKPKRKLPFLPCVVGFKRSNTIKKKKAKLSDDESDSEPQTHPNARRQNMSALPVVYSFDPVNKTVKEVLTLTKLCEGPIQCSGYQVCSIGPSIYILGGEYLLGHSNWNKENRSYNTATHNWTIHPSLPQPRRHHMACVLDHDIYLLGGFGKHRVVQSSVDAFDTSTGIWRECSDMPQCVSNGAVCAYKKRLLLFTQDLQLFTYFPERDRWSSSSLASPHKQGYRAALSWENSIYLIDNCSTKVYKFSPEEGKTINYFGRFIAPSVNVCIIDGKIYSFSHDDVDDGHVIEVLNVCDDSRKNNYLLELRRNEDKLSANRTEHLGKDHFNNSHESNQQGSSHSADEPSNHIVIAQEVWRERDDEPHLFTTKCPADLTFSFGCFPVMKISS</sequence>
<dbReference type="Pfam" id="PF01344">
    <property type="entry name" value="Kelch_1"/>
    <property type="match status" value="1"/>
</dbReference>
<dbReference type="SMART" id="SM00612">
    <property type="entry name" value="Kelch"/>
    <property type="match status" value="2"/>
</dbReference>
<dbReference type="SUPFAM" id="SSF117281">
    <property type="entry name" value="Kelch motif"/>
    <property type="match status" value="1"/>
</dbReference>
<dbReference type="Proteomes" id="UP001497623">
    <property type="component" value="Unassembled WGS sequence"/>
</dbReference>
<evidence type="ECO:0000313" key="7">
    <source>
        <dbReference type="Proteomes" id="UP001497623"/>
    </source>
</evidence>
<keyword evidence="7" id="KW-1185">Reference proteome</keyword>
<protein>
    <recommendedName>
        <fullName evidence="5">BTB domain-containing protein</fullName>
    </recommendedName>
</protein>
<reference evidence="6 7" key="1">
    <citation type="submission" date="2024-05" db="EMBL/GenBank/DDBJ databases">
        <authorList>
            <person name="Wallberg A."/>
        </authorList>
    </citation>
    <scope>NUCLEOTIDE SEQUENCE [LARGE SCALE GENOMIC DNA]</scope>
</reference>
<dbReference type="PANTHER" id="PTHR24412">
    <property type="entry name" value="KELCH PROTEIN"/>
    <property type="match status" value="1"/>
</dbReference>
<dbReference type="Gene3D" id="3.30.710.10">
    <property type="entry name" value="Potassium Channel Kv1.1, Chain A"/>
    <property type="match status" value="1"/>
</dbReference>
<dbReference type="Pfam" id="PF07707">
    <property type="entry name" value="BACK"/>
    <property type="match status" value="1"/>
</dbReference>
<dbReference type="Gene3D" id="1.25.40.420">
    <property type="match status" value="1"/>
</dbReference>
<dbReference type="SMART" id="SM00225">
    <property type="entry name" value="BTB"/>
    <property type="match status" value="1"/>
</dbReference>
<dbReference type="InterPro" id="IPR011333">
    <property type="entry name" value="SKP1/BTB/POZ_sf"/>
</dbReference>
<dbReference type="InterPro" id="IPR006652">
    <property type="entry name" value="Kelch_1"/>
</dbReference>
<evidence type="ECO:0000313" key="6">
    <source>
        <dbReference type="EMBL" id="CAL4176766.1"/>
    </source>
</evidence>
<keyword evidence="1" id="KW-0880">Kelch repeat</keyword>
<organism evidence="6 7">
    <name type="scientific">Meganyctiphanes norvegica</name>
    <name type="common">Northern krill</name>
    <name type="synonym">Thysanopoda norvegica</name>
    <dbReference type="NCBI Taxonomy" id="48144"/>
    <lineage>
        <taxon>Eukaryota</taxon>
        <taxon>Metazoa</taxon>
        <taxon>Ecdysozoa</taxon>
        <taxon>Arthropoda</taxon>
        <taxon>Crustacea</taxon>
        <taxon>Multicrustacea</taxon>
        <taxon>Malacostraca</taxon>
        <taxon>Eumalacostraca</taxon>
        <taxon>Eucarida</taxon>
        <taxon>Euphausiacea</taxon>
        <taxon>Euphausiidae</taxon>
        <taxon>Meganyctiphanes</taxon>
    </lineage>
</organism>
<dbReference type="Gene3D" id="2.120.10.80">
    <property type="entry name" value="Kelch-type beta propeller"/>
    <property type="match status" value="1"/>
</dbReference>
<feature type="region of interest" description="Disordered" evidence="4">
    <location>
        <begin position="593"/>
        <end position="617"/>
    </location>
</feature>
<feature type="non-terminal residue" evidence="6">
    <location>
        <position position="1"/>
    </location>
</feature>
<evidence type="ECO:0000256" key="3">
    <source>
        <dbReference type="ARBA" id="ARBA00023203"/>
    </source>
</evidence>
<dbReference type="SUPFAM" id="SSF54695">
    <property type="entry name" value="POZ domain"/>
    <property type="match status" value="1"/>
</dbReference>
<comment type="caution">
    <text evidence="6">The sequence shown here is derived from an EMBL/GenBank/DDBJ whole genome shotgun (WGS) entry which is preliminary data.</text>
</comment>
<dbReference type="AlphaFoldDB" id="A0AAV2S9T3"/>
<dbReference type="GO" id="GO:0003779">
    <property type="term" value="F:actin binding"/>
    <property type="evidence" value="ECO:0007669"/>
    <property type="project" value="UniProtKB-KW"/>
</dbReference>
<dbReference type="PANTHER" id="PTHR24412:SF480">
    <property type="entry name" value="KELCH-LIKE PROTEIN 8"/>
    <property type="match status" value="1"/>
</dbReference>
<keyword evidence="3" id="KW-0009">Actin-binding</keyword>
<dbReference type="InterPro" id="IPR000210">
    <property type="entry name" value="BTB/POZ_dom"/>
</dbReference>
<gene>
    <name evidence="6" type="ORF">MNOR_LOCUS34832</name>
</gene>
<dbReference type="InterPro" id="IPR011705">
    <property type="entry name" value="BACK"/>
</dbReference>
<dbReference type="PROSITE" id="PS50097">
    <property type="entry name" value="BTB"/>
    <property type="match status" value="1"/>
</dbReference>
<feature type="region of interest" description="Disordered" evidence="4">
    <location>
        <begin position="297"/>
        <end position="322"/>
    </location>
</feature>
<proteinExistence type="predicted"/>
<keyword evidence="2" id="KW-0677">Repeat</keyword>
<dbReference type="EMBL" id="CAXKWB010055207">
    <property type="protein sequence ID" value="CAL4176766.1"/>
    <property type="molecule type" value="Genomic_DNA"/>
</dbReference>
<evidence type="ECO:0000256" key="4">
    <source>
        <dbReference type="SAM" id="MobiDB-lite"/>
    </source>
</evidence>
<evidence type="ECO:0000259" key="5">
    <source>
        <dbReference type="PROSITE" id="PS50097"/>
    </source>
</evidence>
<feature type="domain" description="BTB" evidence="5">
    <location>
        <begin position="6"/>
        <end position="73"/>
    </location>
</feature>
<evidence type="ECO:0000256" key="1">
    <source>
        <dbReference type="ARBA" id="ARBA00022441"/>
    </source>
</evidence>
<feature type="compositionally biased region" description="Polar residues" evidence="4">
    <location>
        <begin position="310"/>
        <end position="322"/>
    </location>
</feature>
<dbReference type="Pfam" id="PF00651">
    <property type="entry name" value="BTB"/>
    <property type="match status" value="1"/>
</dbReference>
<dbReference type="SMART" id="SM00875">
    <property type="entry name" value="BACK"/>
    <property type="match status" value="1"/>
</dbReference>
<name>A0AAV2S9T3_MEGNR</name>
<accession>A0AAV2S9T3</accession>